<dbReference type="Proteomes" id="UP001500979">
    <property type="component" value="Unassembled WGS sequence"/>
</dbReference>
<keyword evidence="2" id="KW-1185">Reference proteome</keyword>
<proteinExistence type="predicted"/>
<protein>
    <submittedName>
        <fullName evidence="1">Uncharacterized protein</fullName>
    </submittedName>
</protein>
<comment type="caution">
    <text evidence="1">The sequence shown here is derived from an EMBL/GenBank/DDBJ whole genome shotgun (WGS) entry which is preliminary data.</text>
</comment>
<dbReference type="EMBL" id="BAAAUX010000016">
    <property type="protein sequence ID" value="GAA2802790.1"/>
    <property type="molecule type" value="Genomic_DNA"/>
</dbReference>
<reference evidence="1 2" key="1">
    <citation type="journal article" date="2019" name="Int. J. Syst. Evol. Microbiol.">
        <title>The Global Catalogue of Microorganisms (GCM) 10K type strain sequencing project: providing services to taxonomists for standard genome sequencing and annotation.</title>
        <authorList>
            <consortium name="The Broad Institute Genomics Platform"/>
            <consortium name="The Broad Institute Genome Sequencing Center for Infectious Disease"/>
            <person name="Wu L."/>
            <person name="Ma J."/>
        </authorList>
    </citation>
    <scope>NUCLEOTIDE SEQUENCE [LARGE SCALE GENOMIC DNA]</scope>
    <source>
        <strain evidence="1 2">JCM 9383</strain>
    </source>
</reference>
<accession>A0ABN3VJI2</accession>
<gene>
    <name evidence="1" type="ORF">GCM10010470_42370</name>
</gene>
<name>A0ABN3VJI2_9PSEU</name>
<dbReference type="RefSeq" id="WP_344682278.1">
    <property type="nucleotide sequence ID" value="NZ_BAAAUX010000016.1"/>
</dbReference>
<evidence type="ECO:0000313" key="2">
    <source>
        <dbReference type="Proteomes" id="UP001500979"/>
    </source>
</evidence>
<evidence type="ECO:0000313" key="1">
    <source>
        <dbReference type="EMBL" id="GAA2802790.1"/>
    </source>
</evidence>
<sequence length="221" mass="24096">MRDRFKLQKLLETHWCLPGEQLLFLVGGEHKRGWLGATVAGRRHVPHRVPGPADGVEPPWPVVNPALEAGEFLADEWVHDPAVWGWFHADAPDRAAARCAGALAAGKHFAWLVCSTSRVAVVVEADELAAAKTEPEPASGFGGLLGRAKALTGAKPEDGAPVEPWWEWPTAQVARFSSAGLGRAAVPVQFFRIEFADRSVLEFRIADAPKLVELVHTNLRR</sequence>
<organism evidence="1 2">
    <name type="scientific">Saccharopolyspora taberi</name>
    <dbReference type="NCBI Taxonomy" id="60895"/>
    <lineage>
        <taxon>Bacteria</taxon>
        <taxon>Bacillati</taxon>
        <taxon>Actinomycetota</taxon>
        <taxon>Actinomycetes</taxon>
        <taxon>Pseudonocardiales</taxon>
        <taxon>Pseudonocardiaceae</taxon>
        <taxon>Saccharopolyspora</taxon>
    </lineage>
</organism>